<dbReference type="GO" id="GO:0035556">
    <property type="term" value="P:intracellular signal transduction"/>
    <property type="evidence" value="ECO:0007669"/>
    <property type="project" value="TreeGrafter"/>
</dbReference>
<evidence type="ECO:0000256" key="4">
    <source>
        <dbReference type="ARBA" id="ARBA00022741"/>
    </source>
</evidence>
<dbReference type="Gene3D" id="3.30.200.20">
    <property type="entry name" value="Phosphorylase Kinase, domain 1"/>
    <property type="match status" value="1"/>
</dbReference>
<feature type="compositionally biased region" description="Low complexity" evidence="9">
    <location>
        <begin position="87"/>
        <end position="98"/>
    </location>
</feature>
<gene>
    <name evidence="11" type="ORF">BC936DRAFT_140723</name>
</gene>
<accession>A0A433ACK6</accession>
<keyword evidence="5" id="KW-0418">Kinase</keyword>
<dbReference type="PANTHER" id="PTHR24356">
    <property type="entry name" value="SERINE/THREONINE-PROTEIN KINASE"/>
    <property type="match status" value="1"/>
</dbReference>
<dbReference type="Gene3D" id="1.10.510.10">
    <property type="entry name" value="Transferase(Phosphotransferase) domain 1"/>
    <property type="match status" value="1"/>
</dbReference>
<comment type="caution">
    <text evidence="11">The sequence shown here is derived from an EMBL/GenBank/DDBJ whole genome shotgun (WGS) entry which is preliminary data.</text>
</comment>
<dbReference type="EMBL" id="RBNI01017736">
    <property type="protein sequence ID" value="RUP00486.1"/>
    <property type="molecule type" value="Genomic_DNA"/>
</dbReference>
<evidence type="ECO:0000256" key="7">
    <source>
        <dbReference type="ARBA" id="ARBA00047899"/>
    </source>
</evidence>
<feature type="domain" description="Protein kinase" evidence="10">
    <location>
        <begin position="159"/>
        <end position="450"/>
    </location>
</feature>
<organism evidence="11 12">
    <name type="scientific">Jimgerdemannia flammicorona</name>
    <dbReference type="NCBI Taxonomy" id="994334"/>
    <lineage>
        <taxon>Eukaryota</taxon>
        <taxon>Fungi</taxon>
        <taxon>Fungi incertae sedis</taxon>
        <taxon>Mucoromycota</taxon>
        <taxon>Mucoromycotina</taxon>
        <taxon>Endogonomycetes</taxon>
        <taxon>Endogonales</taxon>
        <taxon>Endogonaceae</taxon>
        <taxon>Jimgerdemannia</taxon>
    </lineage>
</organism>
<evidence type="ECO:0000256" key="1">
    <source>
        <dbReference type="ARBA" id="ARBA00012513"/>
    </source>
</evidence>
<evidence type="ECO:0000256" key="5">
    <source>
        <dbReference type="ARBA" id="ARBA00022777"/>
    </source>
</evidence>
<sequence length="450" mass="50203">MDLRCPEGLDCAFALLRERETLNACPNTDKRQQPPSTPRRSFDTTMPPPHPETPSPASSSTSLPYSHFAAQMDKLSITSPSPEPRDSASTTSSSARASPKAGPYTHAVHQQHRRIPSEISTSTSSSSSSSAAPLPPPAASRSTSQNDVHPKLRRDASDFEFGATLGEGSYSTVSWKEGFCKPLRVCAGGPEWALRGEAYKLRVTIPHIPHYYPYTTCLPLAYRTAPDSYPPVSSTILTPSPQIMPQSLPSFRVYVQVMAARDKHTGSWYAIKILDKKHIIRHKKVKYVDIEKNTLNRMNHPGIVRLYWTFHDQQQLYFVLDLARNGELLTYIKKVRANSLATPLGAFDLPTTQFYAAEILSAIEHVHEMGVIHSILLDENMHIKLTDFGTAKILESLDDGGKDSLTRMFPLTPTCMRLRKRRFWGVQFPYLATPSCTSFRPPGELVGWHG</sequence>
<keyword evidence="6" id="KW-0067">ATP-binding</keyword>
<evidence type="ECO:0000256" key="8">
    <source>
        <dbReference type="ARBA" id="ARBA00048679"/>
    </source>
</evidence>
<feature type="region of interest" description="Disordered" evidence="9">
    <location>
        <begin position="20"/>
        <end position="149"/>
    </location>
</feature>
<dbReference type="GO" id="GO:0004674">
    <property type="term" value="F:protein serine/threonine kinase activity"/>
    <property type="evidence" value="ECO:0007669"/>
    <property type="project" value="UniProtKB-KW"/>
</dbReference>
<dbReference type="Proteomes" id="UP000268093">
    <property type="component" value="Unassembled WGS sequence"/>
</dbReference>
<dbReference type="InterPro" id="IPR011009">
    <property type="entry name" value="Kinase-like_dom_sf"/>
</dbReference>
<evidence type="ECO:0000313" key="11">
    <source>
        <dbReference type="EMBL" id="RUP00486.1"/>
    </source>
</evidence>
<evidence type="ECO:0000256" key="3">
    <source>
        <dbReference type="ARBA" id="ARBA00022679"/>
    </source>
</evidence>
<evidence type="ECO:0000256" key="9">
    <source>
        <dbReference type="SAM" id="MobiDB-lite"/>
    </source>
</evidence>
<dbReference type="PANTHER" id="PTHR24356:SF163">
    <property type="entry name" value="3-PHOSPHOINOSITIDE-DEPENDENT PROTEIN KINASE 1-RELATED"/>
    <property type="match status" value="1"/>
</dbReference>
<dbReference type="SUPFAM" id="SSF56112">
    <property type="entry name" value="Protein kinase-like (PK-like)"/>
    <property type="match status" value="1"/>
</dbReference>
<dbReference type="PROSITE" id="PS50011">
    <property type="entry name" value="PROTEIN_KINASE_DOM"/>
    <property type="match status" value="1"/>
</dbReference>
<keyword evidence="2" id="KW-0723">Serine/threonine-protein kinase</keyword>
<evidence type="ECO:0000259" key="10">
    <source>
        <dbReference type="PROSITE" id="PS50011"/>
    </source>
</evidence>
<reference evidence="11 12" key="1">
    <citation type="journal article" date="2018" name="New Phytol.">
        <title>Phylogenomics of Endogonaceae and evolution of mycorrhizas within Mucoromycota.</title>
        <authorList>
            <person name="Chang Y."/>
            <person name="Desiro A."/>
            <person name="Na H."/>
            <person name="Sandor L."/>
            <person name="Lipzen A."/>
            <person name="Clum A."/>
            <person name="Barry K."/>
            <person name="Grigoriev I.V."/>
            <person name="Martin F.M."/>
            <person name="Stajich J.E."/>
            <person name="Smith M.E."/>
            <person name="Bonito G."/>
            <person name="Spatafora J.W."/>
        </authorList>
    </citation>
    <scope>NUCLEOTIDE SEQUENCE [LARGE SCALE GENOMIC DNA]</scope>
    <source>
        <strain evidence="11 12">GMNB39</strain>
    </source>
</reference>
<evidence type="ECO:0000256" key="2">
    <source>
        <dbReference type="ARBA" id="ARBA00022527"/>
    </source>
</evidence>
<evidence type="ECO:0000256" key="6">
    <source>
        <dbReference type="ARBA" id="ARBA00022840"/>
    </source>
</evidence>
<feature type="compositionally biased region" description="Low complexity" evidence="9">
    <location>
        <begin position="120"/>
        <end position="132"/>
    </location>
</feature>
<keyword evidence="12" id="KW-1185">Reference proteome</keyword>
<protein>
    <recommendedName>
        <fullName evidence="1">non-specific serine/threonine protein kinase</fullName>
        <ecNumber evidence="1">2.7.11.1</ecNumber>
    </recommendedName>
</protein>
<comment type="catalytic activity">
    <reaction evidence="8">
        <text>L-seryl-[protein] + ATP = O-phospho-L-seryl-[protein] + ADP + H(+)</text>
        <dbReference type="Rhea" id="RHEA:17989"/>
        <dbReference type="Rhea" id="RHEA-COMP:9863"/>
        <dbReference type="Rhea" id="RHEA-COMP:11604"/>
        <dbReference type="ChEBI" id="CHEBI:15378"/>
        <dbReference type="ChEBI" id="CHEBI:29999"/>
        <dbReference type="ChEBI" id="CHEBI:30616"/>
        <dbReference type="ChEBI" id="CHEBI:83421"/>
        <dbReference type="ChEBI" id="CHEBI:456216"/>
        <dbReference type="EC" id="2.7.11.1"/>
    </reaction>
</comment>
<dbReference type="GO" id="GO:0005524">
    <property type="term" value="F:ATP binding"/>
    <property type="evidence" value="ECO:0007669"/>
    <property type="project" value="UniProtKB-KW"/>
</dbReference>
<feature type="compositionally biased region" description="Low complexity" evidence="9">
    <location>
        <begin position="55"/>
        <end position="66"/>
    </location>
</feature>
<keyword evidence="3" id="KW-0808">Transferase</keyword>
<dbReference type="InterPro" id="IPR000719">
    <property type="entry name" value="Prot_kinase_dom"/>
</dbReference>
<dbReference type="OrthoDB" id="347657at2759"/>
<proteinExistence type="predicted"/>
<dbReference type="EC" id="2.7.11.1" evidence="1"/>
<dbReference type="AlphaFoldDB" id="A0A433ACK6"/>
<name>A0A433ACK6_9FUNG</name>
<evidence type="ECO:0000313" key="12">
    <source>
        <dbReference type="Proteomes" id="UP000268093"/>
    </source>
</evidence>
<dbReference type="InterPro" id="IPR050236">
    <property type="entry name" value="Ser_Thr_kinase_AGC"/>
</dbReference>
<dbReference type="Pfam" id="PF00069">
    <property type="entry name" value="Pkinase"/>
    <property type="match status" value="1"/>
</dbReference>
<comment type="catalytic activity">
    <reaction evidence="7">
        <text>L-threonyl-[protein] + ATP = O-phospho-L-threonyl-[protein] + ADP + H(+)</text>
        <dbReference type="Rhea" id="RHEA:46608"/>
        <dbReference type="Rhea" id="RHEA-COMP:11060"/>
        <dbReference type="Rhea" id="RHEA-COMP:11605"/>
        <dbReference type="ChEBI" id="CHEBI:15378"/>
        <dbReference type="ChEBI" id="CHEBI:30013"/>
        <dbReference type="ChEBI" id="CHEBI:30616"/>
        <dbReference type="ChEBI" id="CHEBI:61977"/>
        <dbReference type="ChEBI" id="CHEBI:456216"/>
        <dbReference type="EC" id="2.7.11.1"/>
    </reaction>
</comment>
<keyword evidence="4" id="KW-0547">Nucleotide-binding</keyword>